<dbReference type="InterPro" id="IPR011333">
    <property type="entry name" value="SKP1/BTB/POZ_sf"/>
</dbReference>
<dbReference type="CDD" id="cd18186">
    <property type="entry name" value="BTB_POZ_ZBTB_KLHL-like"/>
    <property type="match status" value="1"/>
</dbReference>
<dbReference type="PROSITE" id="PS50097">
    <property type="entry name" value="BTB"/>
    <property type="match status" value="1"/>
</dbReference>
<sequence>MENHDDELFDFSSPWHFSDVVLVVEDSRFYVHKSTLSMWSPVFEKMFTSEFSERNAEEIPLPGKREKEVEVLLKVIYSYGKIQGVTNENYHYLLELAEEYQIDRVKTFCSEYLSYNIQESNALCFYKVAERFGLKEVMSQCVQEARYISSLSIEDSEDYHDLRPEIKLEISTERIKELERTLHEYAKTCSSLVEYIYKDVANIALSSMECDNIPVHRTGARESFKLSCKCCRRRVQNAECKLEYLGFRELLKKLFDLEHVNRVARRAKNSVD</sequence>
<dbReference type="SUPFAM" id="SSF54695">
    <property type="entry name" value="POZ domain"/>
    <property type="match status" value="1"/>
</dbReference>
<keyword evidence="2" id="KW-1185">Reference proteome</keyword>
<dbReference type="OrthoDB" id="5779840at2759"/>
<accession>A0A6P8II73</accession>
<dbReference type="InParanoid" id="A0A6P8II73"/>
<reference evidence="3" key="1">
    <citation type="submission" date="2025-08" db="UniProtKB">
        <authorList>
            <consortium name="RefSeq"/>
        </authorList>
    </citation>
    <scope>IDENTIFICATION</scope>
    <source>
        <tissue evidence="3">Tentacle</tissue>
    </source>
</reference>
<dbReference type="PANTHER" id="PTHR22744:SF17">
    <property type="entry name" value="BTB DOMAIN-CONTAINING PROTEIN"/>
    <property type="match status" value="1"/>
</dbReference>
<feature type="domain" description="BTB" evidence="1">
    <location>
        <begin position="18"/>
        <end position="78"/>
    </location>
</feature>
<evidence type="ECO:0000313" key="3">
    <source>
        <dbReference type="RefSeq" id="XP_031566424.1"/>
    </source>
</evidence>
<dbReference type="GeneID" id="116301493"/>
<dbReference type="RefSeq" id="XP_031566424.1">
    <property type="nucleotide sequence ID" value="XM_031710564.1"/>
</dbReference>
<gene>
    <name evidence="3" type="primary">LOC116301493</name>
</gene>
<dbReference type="PANTHER" id="PTHR22744">
    <property type="entry name" value="HELIX LOOP HELIX PROTEIN 21-RELATED"/>
    <property type="match status" value="1"/>
</dbReference>
<evidence type="ECO:0000313" key="2">
    <source>
        <dbReference type="Proteomes" id="UP000515163"/>
    </source>
</evidence>
<dbReference type="Gene3D" id="3.30.710.10">
    <property type="entry name" value="Potassium Channel Kv1.1, Chain A"/>
    <property type="match status" value="1"/>
</dbReference>
<protein>
    <submittedName>
        <fullName evidence="3">BTB and MATH domain-containing protein 38-like</fullName>
    </submittedName>
</protein>
<dbReference type="AlphaFoldDB" id="A0A6P8II73"/>
<dbReference type="Pfam" id="PF00651">
    <property type="entry name" value="BTB"/>
    <property type="match status" value="1"/>
</dbReference>
<name>A0A6P8II73_ACTTE</name>
<dbReference type="Proteomes" id="UP000515163">
    <property type="component" value="Unplaced"/>
</dbReference>
<evidence type="ECO:0000259" key="1">
    <source>
        <dbReference type="PROSITE" id="PS50097"/>
    </source>
</evidence>
<dbReference type="SMART" id="SM00225">
    <property type="entry name" value="BTB"/>
    <property type="match status" value="1"/>
</dbReference>
<proteinExistence type="predicted"/>
<organism evidence="2 3">
    <name type="scientific">Actinia tenebrosa</name>
    <name type="common">Australian red waratah sea anemone</name>
    <dbReference type="NCBI Taxonomy" id="6105"/>
    <lineage>
        <taxon>Eukaryota</taxon>
        <taxon>Metazoa</taxon>
        <taxon>Cnidaria</taxon>
        <taxon>Anthozoa</taxon>
        <taxon>Hexacorallia</taxon>
        <taxon>Actiniaria</taxon>
        <taxon>Actiniidae</taxon>
        <taxon>Actinia</taxon>
    </lineage>
</organism>
<dbReference type="InterPro" id="IPR000210">
    <property type="entry name" value="BTB/POZ_dom"/>
</dbReference>
<dbReference type="KEGG" id="aten:116301493"/>